<evidence type="ECO:0000313" key="2">
    <source>
        <dbReference type="EMBL" id="THD09295.1"/>
    </source>
</evidence>
<dbReference type="OrthoDB" id="5298512at2"/>
<sequence>MSSHNSMSGAVMSHDPSHEELSAFMDGELGREPARFLLRRLDRDGTAMRRWDGYHLAQASMQRSLPLLASAGFATRVAAHIAAQPLPASSGAPWLRWSARGAIAAAVAVAALVLMPPQSELGTIATDAQLAAAPAPAWLSARAESHIDGSTTYRMTGARRDTMAMADPLAASMDTSALPQDDGVLPYLLSPQEHRRYQPVDAADR</sequence>
<dbReference type="InterPro" id="IPR052383">
    <property type="entry name" value="Anti-sigma-E_RseA-like"/>
</dbReference>
<dbReference type="PANTHER" id="PTHR38104:SF1">
    <property type="entry name" value="ANTI-SIGMA-E FACTOR RSEA"/>
    <property type="match status" value="1"/>
</dbReference>
<dbReference type="CDD" id="cd16328">
    <property type="entry name" value="RseA_N"/>
    <property type="match status" value="1"/>
</dbReference>
<dbReference type="AlphaFoldDB" id="A0A4S3KKE3"/>
<reference evidence="2 3" key="1">
    <citation type="submission" date="2017-02" db="EMBL/GenBank/DDBJ databases">
        <title>Whole genome sequencing of Metallibacterium scheffleri DSM 24874 (T).</title>
        <authorList>
            <person name="Kumar S."/>
            <person name="Patil P."/>
            <person name="Patil P.B."/>
        </authorList>
    </citation>
    <scope>NUCLEOTIDE SEQUENCE [LARGE SCALE GENOMIC DNA]</scope>
    <source>
        <strain evidence="2 3">DSM 24874</strain>
    </source>
</reference>
<dbReference type="GO" id="GO:0016989">
    <property type="term" value="F:sigma factor antagonist activity"/>
    <property type="evidence" value="ECO:0007669"/>
    <property type="project" value="InterPro"/>
</dbReference>
<comment type="caution">
    <text evidence="2">The sequence shown here is derived from an EMBL/GenBank/DDBJ whole genome shotgun (WGS) entry which is preliminary data.</text>
</comment>
<dbReference type="InterPro" id="IPR036147">
    <property type="entry name" value="Anti-sigma_E_RseA_N_sf"/>
</dbReference>
<gene>
    <name evidence="2" type="ORF">B1806_11210</name>
</gene>
<dbReference type="InterPro" id="IPR005572">
    <property type="entry name" value="Anti-sigma_E_RseA_N"/>
</dbReference>
<keyword evidence="3" id="KW-1185">Reference proteome</keyword>
<dbReference type="Proteomes" id="UP000307749">
    <property type="component" value="Unassembled WGS sequence"/>
</dbReference>
<dbReference type="PANTHER" id="PTHR38104">
    <property type="match status" value="1"/>
</dbReference>
<evidence type="ECO:0000259" key="1">
    <source>
        <dbReference type="Pfam" id="PF03872"/>
    </source>
</evidence>
<dbReference type="STRING" id="993689.GCA_002077135_02371"/>
<dbReference type="EMBL" id="MWQO01000040">
    <property type="protein sequence ID" value="THD09295.1"/>
    <property type="molecule type" value="Genomic_DNA"/>
</dbReference>
<proteinExistence type="predicted"/>
<dbReference type="Gene3D" id="1.10.10.880">
    <property type="entry name" value="Anti sigma-E protein RseA, N-terminal domain"/>
    <property type="match status" value="1"/>
</dbReference>
<dbReference type="Pfam" id="PF03872">
    <property type="entry name" value="RseA_N"/>
    <property type="match status" value="1"/>
</dbReference>
<accession>A0A4S3KKE3</accession>
<organism evidence="2 3">
    <name type="scientific">Metallibacterium scheffleri</name>
    <dbReference type="NCBI Taxonomy" id="993689"/>
    <lineage>
        <taxon>Bacteria</taxon>
        <taxon>Pseudomonadati</taxon>
        <taxon>Pseudomonadota</taxon>
        <taxon>Gammaproteobacteria</taxon>
        <taxon>Lysobacterales</taxon>
        <taxon>Rhodanobacteraceae</taxon>
        <taxon>Metallibacterium</taxon>
    </lineage>
</organism>
<protein>
    <recommendedName>
        <fullName evidence="1">Anti sigma-E protein RseA N-terminal domain-containing protein</fullName>
    </recommendedName>
</protein>
<dbReference type="SUPFAM" id="SSF89069">
    <property type="entry name" value="N-terminal, cytoplasmic domain of anti-sigmaE factor RseA"/>
    <property type="match status" value="1"/>
</dbReference>
<evidence type="ECO:0000313" key="3">
    <source>
        <dbReference type="Proteomes" id="UP000307749"/>
    </source>
</evidence>
<feature type="domain" description="Anti sigma-E protein RseA N-terminal" evidence="1">
    <location>
        <begin position="18"/>
        <end position="86"/>
    </location>
</feature>
<name>A0A4S3KKE3_9GAMM</name>